<dbReference type="Proteomes" id="UP000640274">
    <property type="component" value="Unassembled WGS sequence"/>
</dbReference>
<dbReference type="Gene3D" id="3.20.20.100">
    <property type="entry name" value="NADP-dependent oxidoreductase domain"/>
    <property type="match status" value="1"/>
</dbReference>
<keyword evidence="1" id="KW-0560">Oxidoreductase</keyword>
<name>A0A934J217_9BACL</name>
<protein>
    <submittedName>
        <fullName evidence="3">Aldo/keto reductase</fullName>
    </submittedName>
</protein>
<evidence type="ECO:0000256" key="1">
    <source>
        <dbReference type="ARBA" id="ARBA00023002"/>
    </source>
</evidence>
<dbReference type="InterPro" id="IPR020471">
    <property type="entry name" value="AKR"/>
</dbReference>
<reference evidence="3" key="1">
    <citation type="submission" date="2020-12" db="EMBL/GenBank/DDBJ databases">
        <authorList>
            <person name="Huq M.A."/>
        </authorList>
    </citation>
    <scope>NUCLEOTIDE SEQUENCE</scope>
    <source>
        <strain evidence="3">MAHUQ-46</strain>
    </source>
</reference>
<sequence>MEYRLLGRTGLKISSYTLGTGNFGEWGNANTEDCIRIVDAALEKGVNIIDTADVYSAGRSEEIVGEALKGRREQIILATKVGNPMGKGLHERGNSRLWIRRAVENSLRRLQTDYIDLYQLHRPDLNTDLEETLDVLTDLVREGKIRYFGSSTFQAWQLAEAQRISDRRNLLRFSSEQPPYSIINRAIELDVLEAARKYELGILIWSPMSGGLLSGRYTQGEKAPEGSRAQKFQGHFMGKIVDPTREENKVKFEVIKQLQTIANDAGLTLGHMAMAFTQAHPGVTSTIIGPRTVEQLEDSLQAATISLTSDVLDAIDAIVPPGITLDDLERGWTPDWLDVTRRRRF</sequence>
<dbReference type="InterPro" id="IPR023210">
    <property type="entry name" value="NADP_OxRdtase_dom"/>
</dbReference>
<evidence type="ECO:0000259" key="2">
    <source>
        <dbReference type="Pfam" id="PF00248"/>
    </source>
</evidence>
<dbReference type="PRINTS" id="PR00069">
    <property type="entry name" value="ALDKETRDTASE"/>
</dbReference>
<accession>A0A934J217</accession>
<dbReference type="SUPFAM" id="SSF51430">
    <property type="entry name" value="NAD(P)-linked oxidoreductase"/>
    <property type="match status" value="1"/>
</dbReference>
<dbReference type="RefSeq" id="WP_199017628.1">
    <property type="nucleotide sequence ID" value="NZ_JAELUP010000004.1"/>
</dbReference>
<dbReference type="Pfam" id="PF00248">
    <property type="entry name" value="Aldo_ket_red"/>
    <property type="match status" value="1"/>
</dbReference>
<dbReference type="GO" id="GO:0016491">
    <property type="term" value="F:oxidoreductase activity"/>
    <property type="evidence" value="ECO:0007669"/>
    <property type="project" value="UniProtKB-KW"/>
</dbReference>
<dbReference type="InterPro" id="IPR036812">
    <property type="entry name" value="NAD(P)_OxRdtase_dom_sf"/>
</dbReference>
<dbReference type="PANTHER" id="PTHR43364">
    <property type="entry name" value="NADH-SPECIFIC METHYLGLYOXAL REDUCTASE-RELATED"/>
    <property type="match status" value="1"/>
</dbReference>
<gene>
    <name evidence="3" type="ORF">JFN88_02075</name>
</gene>
<dbReference type="CDD" id="cd19087">
    <property type="entry name" value="AKR_AKR12A1_B1_C1"/>
    <property type="match status" value="1"/>
</dbReference>
<feature type="domain" description="NADP-dependent oxidoreductase" evidence="2">
    <location>
        <begin position="18"/>
        <end position="318"/>
    </location>
</feature>
<evidence type="ECO:0000313" key="3">
    <source>
        <dbReference type="EMBL" id="MBJ6360109.1"/>
    </source>
</evidence>
<evidence type="ECO:0000313" key="4">
    <source>
        <dbReference type="Proteomes" id="UP000640274"/>
    </source>
</evidence>
<dbReference type="GO" id="GO:0005829">
    <property type="term" value="C:cytosol"/>
    <property type="evidence" value="ECO:0007669"/>
    <property type="project" value="TreeGrafter"/>
</dbReference>
<organism evidence="3 4">
    <name type="scientific">Paenibacillus roseus</name>
    <dbReference type="NCBI Taxonomy" id="2798579"/>
    <lineage>
        <taxon>Bacteria</taxon>
        <taxon>Bacillati</taxon>
        <taxon>Bacillota</taxon>
        <taxon>Bacilli</taxon>
        <taxon>Bacillales</taxon>
        <taxon>Paenibacillaceae</taxon>
        <taxon>Paenibacillus</taxon>
    </lineage>
</organism>
<comment type="caution">
    <text evidence="3">The sequence shown here is derived from an EMBL/GenBank/DDBJ whole genome shotgun (WGS) entry which is preliminary data.</text>
</comment>
<dbReference type="FunFam" id="3.20.20.100:FF:000004">
    <property type="entry name" value="Oxidoreductase, aldo/keto reductase"/>
    <property type="match status" value="1"/>
</dbReference>
<dbReference type="PANTHER" id="PTHR43364:SF4">
    <property type="entry name" value="NAD(P)-LINKED OXIDOREDUCTASE SUPERFAMILY PROTEIN"/>
    <property type="match status" value="1"/>
</dbReference>
<keyword evidence="4" id="KW-1185">Reference proteome</keyword>
<dbReference type="AlphaFoldDB" id="A0A934J217"/>
<proteinExistence type="predicted"/>
<dbReference type="EMBL" id="JAELUP010000004">
    <property type="protein sequence ID" value="MBJ6360109.1"/>
    <property type="molecule type" value="Genomic_DNA"/>
</dbReference>
<dbReference type="InterPro" id="IPR050523">
    <property type="entry name" value="AKR_Detox_Biosynth"/>
</dbReference>